<keyword evidence="1" id="KW-0732">Signal</keyword>
<dbReference type="Proteomes" id="UP000542742">
    <property type="component" value="Unassembled WGS sequence"/>
</dbReference>
<organism evidence="2 3">
    <name type="scientific">Paractinoplanes abujensis</name>
    <dbReference type="NCBI Taxonomy" id="882441"/>
    <lineage>
        <taxon>Bacteria</taxon>
        <taxon>Bacillati</taxon>
        <taxon>Actinomycetota</taxon>
        <taxon>Actinomycetes</taxon>
        <taxon>Micromonosporales</taxon>
        <taxon>Micromonosporaceae</taxon>
        <taxon>Paractinoplanes</taxon>
    </lineage>
</organism>
<comment type="caution">
    <text evidence="2">The sequence shown here is derived from an EMBL/GenBank/DDBJ whole genome shotgun (WGS) entry which is preliminary data.</text>
</comment>
<feature type="signal peptide" evidence="1">
    <location>
        <begin position="1"/>
        <end position="31"/>
    </location>
</feature>
<dbReference type="EMBL" id="JACHMF010000001">
    <property type="protein sequence ID" value="MBB4698304.1"/>
    <property type="molecule type" value="Genomic_DNA"/>
</dbReference>
<evidence type="ECO:0000313" key="3">
    <source>
        <dbReference type="Proteomes" id="UP000542742"/>
    </source>
</evidence>
<gene>
    <name evidence="2" type="ORF">BKA14_008452</name>
</gene>
<reference evidence="2 3" key="1">
    <citation type="submission" date="2020-08" db="EMBL/GenBank/DDBJ databases">
        <title>Sequencing the genomes of 1000 actinobacteria strains.</title>
        <authorList>
            <person name="Klenk H.-P."/>
        </authorList>
    </citation>
    <scope>NUCLEOTIDE SEQUENCE [LARGE SCALE GENOMIC DNA]</scope>
    <source>
        <strain evidence="2 3">DSM 45518</strain>
    </source>
</reference>
<accession>A0A7W7G785</accession>
<keyword evidence="3" id="KW-1185">Reference proteome</keyword>
<evidence type="ECO:0000313" key="2">
    <source>
        <dbReference type="EMBL" id="MBB4698304.1"/>
    </source>
</evidence>
<name>A0A7W7G785_9ACTN</name>
<sequence>MTTVSNWMRRTAFVAAGTAAVLGVVSTPALAADTLSTTGASGRWSYIRNGDWSLYAKDPLTDGHCAQWQYKAPGGSWTNSLNSVCTSTETWAGSARSGYQIRICRTGVWNCSGTRTL</sequence>
<feature type="chain" id="PRO_5030578595" evidence="1">
    <location>
        <begin position="32"/>
        <end position="117"/>
    </location>
</feature>
<proteinExistence type="predicted"/>
<dbReference type="AlphaFoldDB" id="A0A7W7G785"/>
<protein>
    <submittedName>
        <fullName evidence="2">Uncharacterized protein</fullName>
    </submittedName>
</protein>
<evidence type="ECO:0000256" key="1">
    <source>
        <dbReference type="SAM" id="SignalP"/>
    </source>
</evidence>
<dbReference type="RefSeq" id="WP_239092625.1">
    <property type="nucleotide sequence ID" value="NZ_BOMC01000024.1"/>
</dbReference>